<name>A0A1D1ZG86_9ARAE</name>
<keyword evidence="3 6" id="KW-0812">Transmembrane</keyword>
<gene>
    <name evidence="7" type="primary">tmbim6_2</name>
    <name evidence="7" type="ORF">g.30468</name>
</gene>
<keyword evidence="4 6" id="KW-1133">Transmembrane helix</keyword>
<comment type="subcellular location">
    <subcellularLocation>
        <location evidence="1">Membrane</location>
        <topology evidence="1">Multi-pass membrane protein</topology>
    </subcellularLocation>
</comment>
<evidence type="ECO:0000256" key="6">
    <source>
        <dbReference type="RuleBase" id="RU004379"/>
    </source>
</evidence>
<feature type="transmembrane region" description="Helical" evidence="6">
    <location>
        <begin position="91"/>
        <end position="108"/>
    </location>
</feature>
<dbReference type="InterPro" id="IPR006214">
    <property type="entry name" value="Bax_inhibitor_1-related"/>
</dbReference>
<evidence type="ECO:0000256" key="4">
    <source>
        <dbReference type="ARBA" id="ARBA00022989"/>
    </source>
</evidence>
<evidence type="ECO:0000256" key="1">
    <source>
        <dbReference type="ARBA" id="ARBA00004141"/>
    </source>
</evidence>
<dbReference type="PANTHER" id="PTHR23291:SF32">
    <property type="entry name" value="BAX INHIBITOR 1"/>
    <property type="match status" value="1"/>
</dbReference>
<organism evidence="7">
    <name type="scientific">Anthurium amnicola</name>
    <dbReference type="NCBI Taxonomy" id="1678845"/>
    <lineage>
        <taxon>Eukaryota</taxon>
        <taxon>Viridiplantae</taxon>
        <taxon>Streptophyta</taxon>
        <taxon>Embryophyta</taxon>
        <taxon>Tracheophyta</taxon>
        <taxon>Spermatophyta</taxon>
        <taxon>Magnoliopsida</taxon>
        <taxon>Liliopsida</taxon>
        <taxon>Araceae</taxon>
        <taxon>Pothoideae</taxon>
        <taxon>Potheae</taxon>
        <taxon>Anthurium</taxon>
    </lineage>
</organism>
<evidence type="ECO:0000256" key="3">
    <source>
        <dbReference type="ARBA" id="ARBA00022692"/>
    </source>
</evidence>
<dbReference type="EMBL" id="GDJX01001972">
    <property type="protein sequence ID" value="JAT65964.1"/>
    <property type="molecule type" value="Transcribed_RNA"/>
</dbReference>
<feature type="transmembrane region" description="Helical" evidence="6">
    <location>
        <begin position="58"/>
        <end position="79"/>
    </location>
</feature>
<protein>
    <submittedName>
        <fullName evidence="7">Putative Bax inhibitor 1</fullName>
    </submittedName>
</protein>
<dbReference type="Pfam" id="PF01027">
    <property type="entry name" value="Bax1-I"/>
    <property type="match status" value="1"/>
</dbReference>
<evidence type="ECO:0000313" key="7">
    <source>
        <dbReference type="EMBL" id="JAT65964.1"/>
    </source>
</evidence>
<evidence type="ECO:0000256" key="2">
    <source>
        <dbReference type="ARBA" id="ARBA00010350"/>
    </source>
</evidence>
<feature type="transmembrane region" description="Helical" evidence="6">
    <location>
        <begin position="175"/>
        <end position="194"/>
    </location>
</feature>
<dbReference type="GO" id="GO:0016020">
    <property type="term" value="C:membrane"/>
    <property type="evidence" value="ECO:0007669"/>
    <property type="project" value="UniProtKB-SubCell"/>
</dbReference>
<dbReference type="AlphaFoldDB" id="A0A1D1ZG86"/>
<dbReference type="PANTHER" id="PTHR23291">
    <property type="entry name" value="BAX INHIBITOR-RELATED"/>
    <property type="match status" value="1"/>
</dbReference>
<accession>A0A1D1ZG86</accession>
<reference evidence="7" key="1">
    <citation type="submission" date="2015-07" db="EMBL/GenBank/DDBJ databases">
        <title>Transcriptome Assembly of Anthurium amnicola.</title>
        <authorList>
            <person name="Suzuki J."/>
        </authorList>
    </citation>
    <scope>NUCLEOTIDE SEQUENCE</scope>
</reference>
<feature type="transmembrane region" description="Helical" evidence="6">
    <location>
        <begin position="120"/>
        <end position="141"/>
    </location>
</feature>
<comment type="similarity">
    <text evidence="2 6">Belongs to the BI1 family.</text>
</comment>
<feature type="transmembrane region" description="Helical" evidence="6">
    <location>
        <begin position="147"/>
        <end position="163"/>
    </location>
</feature>
<sequence>MSYFETGTSSVPFSEAMKDYSNISSNVRVHLAKVYSTLALTCLTAAAGAYLHVNDMVIFGGGLLSFLVGLGSLIGILSLSPTPENNNVRFGLLWVFAFMEGLSLGPLIKLAFAIDGSGEMVYFAALCTAGIFAAFTLSALLCERRSYLYLGGLLGSVLNLLLWSQLFNMFFRSKLLWSIELYTGLFMFCGYILYDTQAIIYRAACGYTDVVGHTVDLFIDLVGVFVRILVILMQKEEDKKDRKRKEKRRNDYAAF</sequence>
<keyword evidence="5 6" id="KW-0472">Membrane</keyword>
<evidence type="ECO:0000256" key="5">
    <source>
        <dbReference type="ARBA" id="ARBA00023136"/>
    </source>
</evidence>
<feature type="transmembrane region" description="Helical" evidence="6">
    <location>
        <begin position="34"/>
        <end position="51"/>
    </location>
</feature>
<proteinExistence type="inferred from homology"/>